<feature type="region of interest" description="Disordered" evidence="10">
    <location>
        <begin position="786"/>
        <end position="808"/>
    </location>
</feature>
<dbReference type="OrthoDB" id="103819at2759"/>
<dbReference type="GO" id="GO:0003713">
    <property type="term" value="F:transcription coactivator activity"/>
    <property type="evidence" value="ECO:0007669"/>
    <property type="project" value="TreeGrafter"/>
</dbReference>
<dbReference type="InterPro" id="IPR051139">
    <property type="entry name" value="Mediator_complx_sub13"/>
</dbReference>
<dbReference type="eggNOG" id="KOG3600">
    <property type="taxonomic scope" value="Eukaryota"/>
</dbReference>
<dbReference type="Pfam" id="PF18296">
    <property type="entry name" value="MID_MedPIWI"/>
    <property type="match status" value="1"/>
</dbReference>
<dbReference type="InParanoid" id="A0A1X7UVK2"/>
<feature type="region of interest" description="Disordered" evidence="10">
    <location>
        <begin position="428"/>
        <end position="462"/>
    </location>
</feature>
<comment type="subcellular location">
    <subcellularLocation>
        <location evidence="1 9">Nucleus</location>
    </subcellularLocation>
</comment>
<proteinExistence type="inferred from homology"/>
<dbReference type="PANTHER" id="PTHR48249:SF3">
    <property type="entry name" value="MEDIATOR OF RNA POLYMERASE II TRANSCRIPTION SUBUNIT 13"/>
    <property type="match status" value="1"/>
</dbReference>
<evidence type="ECO:0000256" key="3">
    <source>
        <dbReference type="ARBA" id="ARBA00019618"/>
    </source>
</evidence>
<evidence type="ECO:0000256" key="1">
    <source>
        <dbReference type="ARBA" id="ARBA00004123"/>
    </source>
</evidence>
<feature type="compositionally biased region" description="Polar residues" evidence="10">
    <location>
        <begin position="786"/>
        <end position="804"/>
    </location>
</feature>
<feature type="region of interest" description="Disordered" evidence="10">
    <location>
        <begin position="530"/>
        <end position="569"/>
    </location>
</feature>
<keyword evidence="6 9" id="KW-0010">Activator</keyword>
<comment type="similarity">
    <text evidence="2 9">Belongs to the Mediator complex subunit 13 family.</text>
</comment>
<dbReference type="PANTHER" id="PTHR48249">
    <property type="entry name" value="MEDIATOR OF RNA POLYMERASE II TRANSCRIPTION SUBUNIT 13"/>
    <property type="match status" value="1"/>
</dbReference>
<keyword evidence="5 9" id="KW-0805">Transcription regulation</keyword>
<dbReference type="GO" id="GO:0045944">
    <property type="term" value="P:positive regulation of transcription by RNA polymerase II"/>
    <property type="evidence" value="ECO:0007669"/>
    <property type="project" value="TreeGrafter"/>
</dbReference>
<accession>A0A1X7UVK2</accession>
<dbReference type="InterPro" id="IPR041285">
    <property type="entry name" value="MID_MedPIWI"/>
</dbReference>
<evidence type="ECO:0000259" key="11">
    <source>
        <dbReference type="Pfam" id="PF06333"/>
    </source>
</evidence>
<keyword evidence="8 9" id="KW-0539">Nucleus</keyword>
<evidence type="ECO:0000256" key="4">
    <source>
        <dbReference type="ARBA" id="ARBA00022491"/>
    </source>
</evidence>
<evidence type="ECO:0000256" key="5">
    <source>
        <dbReference type="ARBA" id="ARBA00023015"/>
    </source>
</evidence>
<dbReference type="GO" id="GO:0016592">
    <property type="term" value="C:mediator complex"/>
    <property type="evidence" value="ECO:0007669"/>
    <property type="project" value="InterPro"/>
</dbReference>
<reference evidence="13" key="1">
    <citation type="submission" date="2017-05" db="UniProtKB">
        <authorList>
            <consortium name="EnsemblMetazoa"/>
        </authorList>
    </citation>
    <scope>IDENTIFICATION</scope>
</reference>
<evidence type="ECO:0000256" key="6">
    <source>
        <dbReference type="ARBA" id="ARBA00023159"/>
    </source>
</evidence>
<evidence type="ECO:0000256" key="7">
    <source>
        <dbReference type="ARBA" id="ARBA00023163"/>
    </source>
</evidence>
<comment type="subunit">
    <text evidence="9">Component of the Mediator complex.</text>
</comment>
<evidence type="ECO:0000259" key="12">
    <source>
        <dbReference type="Pfam" id="PF18296"/>
    </source>
</evidence>
<keyword evidence="4 9" id="KW-0678">Repressor</keyword>
<dbReference type="Pfam" id="PF06333">
    <property type="entry name" value="Med13_C"/>
    <property type="match status" value="1"/>
</dbReference>
<feature type="domain" description="MID" evidence="12">
    <location>
        <begin position="1014"/>
        <end position="1222"/>
    </location>
</feature>
<evidence type="ECO:0000256" key="2">
    <source>
        <dbReference type="ARBA" id="ARBA00009354"/>
    </source>
</evidence>
<sequence length="1407" mass="155044">MDNKANIGLAGCLSNVFKLAEVEGLKWVRYVGPNSSSLETPKVDPVLTSYAKLLSEGYACSWSRLSPSTDGVSGEGKDLWVFYFTTLPDLSQELAPDLREESRGSWENGTGMSTESSAMLFRALNGLIERSLLTENFLPLGKWFARPDPSMGSDGRGCFLCNFSFFIYAHLYICASVDVRAGPALQPLLQSHLHQALASSSGMQVILSPSGLNAIMTGHSYQITDPGIEELLDEWKLFYPLRFTAESLSQLPAAVEVVLGGVRLRYPSQFVFVYHSEGSFPTPPPSPIDEGMTERVIQGGWEETTCVDPLVVQKDCESCSCTYHAYHRESHSNVSKPSRPHRLMSNSGDSIKNERSSKPHRYRPYSGPHPTDNATPMREQPVPSSLNLSTSVLSTTTKRPGPPRYATPLPSPAVTLPHSPALKAPMFPNPHFPVSSAHVQSTPPPPAPCPASTGPPSSLPSNAYNISQVADLIMASSNEKEQISSSYNLRDTGWWQCLYLPDSLSSMQRLVSPTSPWATGFTLLPNAPHGIPGSPNVVGGDPTRSTKRVKSSESQFPDMHSPSKRKPGNQIKVNSQIEASLLDPHHPFQDETIDKNIDAYNSTTGTTGKDPFMMVQQQLEADDGLSSSTIHKPGGGNFDLTSESAVKISGDLGELFDDSEEEDEIPKMTSTGEMNLFSYPPIDNNRNSKMNKMNHGECHPLPDLSHIYPTPPSVESTDDKFDEGKCFDERNEIVEANLMIKLCPFDDVVMDIIPDDFKPLTGVCNTTVNQQMKNCVYIKAPSSPINNAQQEKSVSSSNRANSEPQKFIFPPPSSLIRNTCTLSLPLSSRDQTMSPLLSTPFTALPSASPSLNQQDKQRSKQTCRLYHTHSVSSAIVCGKHLVNRSLSKLPSTNVGGIKQLPSQPSLDKEDNSAAWILDLLALPTNFVTKKLRELKTVFQNSFHHAPCIKVSTKGPLTLKDLQTLTPSQSLAGDDCLPLPMHPLVVGYDHEWMSVSPLSVPTWDKLLFEPYSTPKHVMYLVVCPGGETTLDTIVNFFRNLSITYKTSRLGCHVPFDKGEWDEGIVTGSTSKRNTDEKDEKTITIKSESKKEVPSSLPSSNLQKMCKEVITPFLLNLPSDKDKLLENTSHDVHMNRQLARPVPVFIVLYIVMKESENRVTKASGKKDEVIKVMKAMSSLLSNEQLPDSIKSRIVIQPLDESELIGHQANSTHNLRTLAFSVFSRNIQLFPSNDINSSVSHVLVLPPRPNSLPAMTPAAEEGGMDFASMINDFVDTTDVTLPGNMQEDLFEGLNEMDIDFPSTTYKEDVRAPLATGYLISTTPPGNLPTEFWGHDKPQSMCHMFKTLLHSHLSVHAYPGSPPDVLCSVLLAFDALSWLSINHVTQQRNSSLPIHLFLLSKLYNFFTVMSR</sequence>
<dbReference type="EnsemblMetazoa" id="Aqu2.1.31554_001">
    <property type="protein sequence ID" value="Aqu2.1.31554_001"/>
    <property type="gene ID" value="Aqu2.1.31554"/>
</dbReference>
<dbReference type="STRING" id="400682.A0A1X7UVK2"/>
<organism evidence="13">
    <name type="scientific">Amphimedon queenslandica</name>
    <name type="common">Sponge</name>
    <dbReference type="NCBI Taxonomy" id="400682"/>
    <lineage>
        <taxon>Eukaryota</taxon>
        <taxon>Metazoa</taxon>
        <taxon>Porifera</taxon>
        <taxon>Demospongiae</taxon>
        <taxon>Heteroscleromorpha</taxon>
        <taxon>Haplosclerida</taxon>
        <taxon>Niphatidae</taxon>
        <taxon>Amphimedon</taxon>
    </lineage>
</organism>
<feature type="region of interest" description="Disordered" evidence="10">
    <location>
        <begin position="330"/>
        <end position="385"/>
    </location>
</feature>
<evidence type="ECO:0000256" key="10">
    <source>
        <dbReference type="SAM" id="MobiDB-lite"/>
    </source>
</evidence>
<evidence type="ECO:0000256" key="9">
    <source>
        <dbReference type="RuleBase" id="RU364134"/>
    </source>
</evidence>
<evidence type="ECO:0000313" key="13">
    <source>
        <dbReference type="EnsemblMetazoa" id="Aqu2.1.31554_001"/>
    </source>
</evidence>
<comment type="function">
    <text evidence="9">Component of the Mediator complex, a coactivator involved in regulated transcription of nearly all RNA polymerase II-dependent genes. Mediator functions as a bridge to convey information from gene-specific regulatory proteins to the basal RNA polymerase II transcription machinery. Mediator is recruited to promoters by direct interactions with regulatory proteins and serves as a scaffold for the assembly of a functional preinitiation complex with RNA polymerase II and the general transcription factors.</text>
</comment>
<dbReference type="InterPro" id="IPR009401">
    <property type="entry name" value="Med13_C"/>
</dbReference>
<feature type="domain" description="Mediator complex subunit Med13 C-terminal" evidence="11">
    <location>
        <begin position="1233"/>
        <end position="1393"/>
    </location>
</feature>
<evidence type="ECO:0000256" key="8">
    <source>
        <dbReference type="ARBA" id="ARBA00023242"/>
    </source>
</evidence>
<protein>
    <recommendedName>
        <fullName evidence="3 9">Mediator of RNA polymerase II transcription subunit 13</fullName>
    </recommendedName>
</protein>
<keyword evidence="7 9" id="KW-0804">Transcription</keyword>
<name>A0A1X7UVK2_AMPQE</name>